<sequence length="289" mass="30285">MKHSSSRATITLLALAGVTGLAATNPAMAARARHHRATTHSQEQGADAAVLKELNNGAPGAAMSFQVAVVNLPGTEKETMRIVNNAPQGNLQQVGDYLSQSAPKTSVDIAPRTAVQVSWNGHMNVDATFAVKLPYVSAAGDTLRDIFIGQGEIGGCKGDGTPLPVNGKVLSSDACQRLLSVADLPSHDARYVIGGNLANFGTKIHLDVTNTQLANNQYGGRAQVINISPVGFEKVRSHDLTVSMPVKTANTLNRDFVAPAGTASLLPLGYNTLTHSRVVVVIQGDNLAH</sequence>
<dbReference type="Proteomes" id="UP000318709">
    <property type="component" value="Chromosome"/>
</dbReference>
<dbReference type="AlphaFoldDB" id="A0A4Y6U9G5"/>
<evidence type="ECO:0000256" key="1">
    <source>
        <dbReference type="SAM" id="SignalP"/>
    </source>
</evidence>
<name>A0A4Y6U9G5_9PROT</name>
<proteinExistence type="predicted"/>
<keyword evidence="1" id="KW-0732">Signal</keyword>
<dbReference type="KEGG" id="swf:E3E12_07340"/>
<gene>
    <name evidence="2" type="ORF">E3E12_07340</name>
</gene>
<keyword evidence="3" id="KW-1185">Reference proteome</keyword>
<feature type="signal peptide" evidence="1">
    <location>
        <begin position="1"/>
        <end position="29"/>
    </location>
</feature>
<reference evidence="2 3" key="1">
    <citation type="submission" date="2019-03" db="EMBL/GenBank/DDBJ databases">
        <title>The complete genome sequence of Swingsia_sp. F3b2 LMG30590(T).</title>
        <authorList>
            <person name="Chua K.-O."/>
            <person name="Chan K.-G."/>
            <person name="See-Too W.-S."/>
        </authorList>
    </citation>
    <scope>NUCLEOTIDE SEQUENCE [LARGE SCALE GENOMIC DNA]</scope>
    <source>
        <strain evidence="2 3">F3b2</strain>
    </source>
</reference>
<evidence type="ECO:0000313" key="3">
    <source>
        <dbReference type="Proteomes" id="UP000318709"/>
    </source>
</evidence>
<organism evidence="2 3">
    <name type="scientific">Formicincola oecophyllae</name>
    <dbReference type="NCBI Taxonomy" id="2558361"/>
    <lineage>
        <taxon>Bacteria</taxon>
        <taxon>Pseudomonadati</taxon>
        <taxon>Pseudomonadota</taxon>
        <taxon>Alphaproteobacteria</taxon>
        <taxon>Acetobacterales</taxon>
        <taxon>Acetobacteraceae</taxon>
        <taxon>Formicincola</taxon>
    </lineage>
</organism>
<feature type="chain" id="PRO_5021213180" evidence="1">
    <location>
        <begin position="30"/>
        <end position="289"/>
    </location>
</feature>
<dbReference type="EMBL" id="CP038231">
    <property type="protein sequence ID" value="QDH14022.1"/>
    <property type="molecule type" value="Genomic_DNA"/>
</dbReference>
<evidence type="ECO:0000313" key="2">
    <source>
        <dbReference type="EMBL" id="QDH14022.1"/>
    </source>
</evidence>
<dbReference type="OrthoDB" id="9837531at2"/>
<protein>
    <submittedName>
        <fullName evidence="2">Uncharacterized protein</fullName>
    </submittedName>
</protein>
<accession>A0A4Y6U9G5</accession>
<dbReference type="RefSeq" id="WP_141443726.1">
    <property type="nucleotide sequence ID" value="NZ_CP038231.1"/>
</dbReference>